<dbReference type="InParanoid" id="A3LXW9"/>
<evidence type="ECO:0000256" key="5">
    <source>
        <dbReference type="ARBA" id="ARBA00023242"/>
    </source>
</evidence>
<feature type="compositionally biased region" description="Polar residues" evidence="6">
    <location>
        <begin position="460"/>
        <end position="470"/>
    </location>
</feature>
<dbReference type="KEGG" id="pic:PICST_32966"/>
<dbReference type="HOGENOM" id="CLU_507113_0_0_1"/>
<dbReference type="GeneID" id="4840177"/>
<keyword evidence="8" id="KW-1185">Reference proteome</keyword>
<feature type="compositionally biased region" description="Low complexity" evidence="6">
    <location>
        <begin position="22"/>
        <end position="52"/>
    </location>
</feature>
<evidence type="ECO:0000313" key="8">
    <source>
        <dbReference type="Proteomes" id="UP000002258"/>
    </source>
</evidence>
<proteinExistence type="predicted"/>
<dbReference type="GO" id="GO:0003677">
    <property type="term" value="F:DNA binding"/>
    <property type="evidence" value="ECO:0007669"/>
    <property type="project" value="UniProtKB-KW"/>
</dbReference>
<evidence type="ECO:0000256" key="1">
    <source>
        <dbReference type="ARBA" id="ARBA00004123"/>
    </source>
</evidence>
<dbReference type="EMBL" id="CP000500">
    <property type="protein sequence ID" value="ABN67876.2"/>
    <property type="molecule type" value="Genomic_DNA"/>
</dbReference>
<dbReference type="GO" id="GO:0005634">
    <property type="term" value="C:nucleus"/>
    <property type="evidence" value="ECO:0007669"/>
    <property type="project" value="UniProtKB-SubCell"/>
</dbReference>
<feature type="compositionally biased region" description="Polar residues" evidence="6">
    <location>
        <begin position="337"/>
        <end position="362"/>
    </location>
</feature>
<dbReference type="GO" id="GO:0043124">
    <property type="term" value="P:negative regulation of canonical NF-kappaB signal transduction"/>
    <property type="evidence" value="ECO:0007669"/>
    <property type="project" value="InterPro"/>
</dbReference>
<protein>
    <submittedName>
        <fullName evidence="7">DNA-binding proteins Bright/BRCAA1/RBP1 and related proteins containing BRIGHT domain</fullName>
    </submittedName>
</protein>
<dbReference type="Proteomes" id="UP000002258">
    <property type="component" value="Chromosome 6"/>
</dbReference>
<feature type="compositionally biased region" description="Basic residues" evidence="6">
    <location>
        <begin position="269"/>
        <end position="278"/>
    </location>
</feature>
<keyword evidence="7" id="KW-0238">DNA-binding</keyword>
<feature type="region of interest" description="Disordered" evidence="6">
    <location>
        <begin position="455"/>
        <end position="474"/>
    </location>
</feature>
<evidence type="ECO:0000256" key="6">
    <source>
        <dbReference type="SAM" id="MobiDB-lite"/>
    </source>
</evidence>
<keyword evidence="2" id="KW-0597">Phosphoprotein</keyword>
<comment type="subcellular location">
    <subcellularLocation>
        <location evidence="1">Nucleus</location>
    </subcellularLocation>
</comment>
<gene>
    <name evidence="7" type="primary">RBP4</name>
    <name evidence="7" type="ORF">PICST_32966</name>
</gene>
<dbReference type="OrthoDB" id="412109at2759"/>
<feature type="region of interest" description="Disordered" evidence="6">
    <location>
        <begin position="153"/>
        <end position="172"/>
    </location>
</feature>
<feature type="region of interest" description="Disordered" evidence="6">
    <location>
        <begin position="318"/>
        <end position="363"/>
    </location>
</feature>
<keyword evidence="4" id="KW-0040">ANK repeat</keyword>
<dbReference type="InterPro" id="IPR038753">
    <property type="entry name" value="NFKBIL1"/>
</dbReference>
<keyword evidence="5" id="KW-0539">Nucleus</keyword>
<feature type="region of interest" description="Disordered" evidence="6">
    <location>
        <begin position="257"/>
        <end position="288"/>
    </location>
</feature>
<dbReference type="OMA" id="CPRQPKR"/>
<reference evidence="7 8" key="1">
    <citation type="journal article" date="2007" name="Nat. Biotechnol.">
        <title>Genome sequence of the lignocellulose-bioconverting and xylose-fermenting yeast Pichia stipitis.</title>
        <authorList>
            <person name="Jeffries T.W."/>
            <person name="Grigoriev I.V."/>
            <person name="Grimwood J."/>
            <person name="Laplaza J.M."/>
            <person name="Aerts A."/>
            <person name="Salamov A."/>
            <person name="Schmutz J."/>
            <person name="Lindquist E."/>
            <person name="Dehal P."/>
            <person name="Shapiro H."/>
            <person name="Jin Y.S."/>
            <person name="Passoth V."/>
            <person name="Richardson P.M."/>
        </authorList>
    </citation>
    <scope>NUCLEOTIDE SEQUENCE [LARGE SCALE GENOMIC DNA]</scope>
    <source>
        <strain evidence="8">ATCC 58785 / CBS 6054 / NBRC 10063 / NRRL Y-11545</strain>
    </source>
</reference>
<keyword evidence="3" id="KW-0677">Repeat</keyword>
<name>A3LXW9_PICST</name>
<feature type="compositionally biased region" description="Acidic residues" evidence="6">
    <location>
        <begin position="153"/>
        <end position="165"/>
    </location>
</feature>
<evidence type="ECO:0000313" key="7">
    <source>
        <dbReference type="EMBL" id="ABN67876.2"/>
    </source>
</evidence>
<evidence type="ECO:0000256" key="4">
    <source>
        <dbReference type="ARBA" id="ARBA00023043"/>
    </source>
</evidence>
<evidence type="ECO:0000256" key="2">
    <source>
        <dbReference type="ARBA" id="ARBA00022553"/>
    </source>
</evidence>
<dbReference type="PANTHER" id="PTHR15263:SF1">
    <property type="entry name" value="NF-KAPPA-B INHIBITOR-LIKE PROTEIN 1"/>
    <property type="match status" value="1"/>
</dbReference>
<dbReference type="eggNOG" id="ENOG502RPV4">
    <property type="taxonomic scope" value="Eukaryota"/>
</dbReference>
<sequence length="583" mass="65356">MAAPHGESRPGLASIPNLQHPSSTNNSDLISITNSNINSTSITSNSNDGSTSKKVRASWYNSRDNNKGKDQDNNDSSSDEDDEDHHNKTPSPKRRFDLDLVGASTPLHVLQGRAANDSISFLSPMNKLNNLHLESDVIEESFQLPEATKDYYTEDEEDEHEDDFSLGDKTITNDTDSDIEFHEIDGIDNDHPGLESSSFASPKFISHRKRLHIDSPSDMVITPNHSDSMRASSFRNSHTHDSNDMSICTNSSLKLGFSSSDSTPCPTQPKRKKLKFKRSSGENAPSVTKTLRNKPMLNLSHSVKTTVSDIAANAVQPPVSSLDESDEFSSSPPRVVFTSSAPGQNNNSTPISQSTPSNSRASTPPCLYQEFGESVNGYKFVKPVGKPQQFSYETPVNNNRTTTVNKLRESYNRREFTPMEVQVEQGTYEIIGEFPMASAGVMDESEPEIHIGDKRINDPYLTTPSATGSDSVKDYRPKRDYRSEYFNQLRLPLPPPNFDNQESLAKEQLQVLVNDKEKVLEFLNLISLEGEDIKELVKNERIRWHPDRWASRFKNNHERVFFDRDIVGNVCQVMNSIIEELFS</sequence>
<dbReference type="RefSeq" id="XP_001385905.2">
    <property type="nucleotide sequence ID" value="XM_001385868.1"/>
</dbReference>
<evidence type="ECO:0000256" key="3">
    <source>
        <dbReference type="ARBA" id="ARBA00022737"/>
    </source>
</evidence>
<feature type="region of interest" description="Disordered" evidence="6">
    <location>
        <begin position="1"/>
        <end position="97"/>
    </location>
</feature>
<dbReference type="AlphaFoldDB" id="A3LXW9"/>
<accession>A3LXW9</accession>
<organism evidence="7 8">
    <name type="scientific">Scheffersomyces stipitis (strain ATCC 58785 / CBS 6054 / NBRC 10063 / NRRL Y-11545)</name>
    <name type="common">Yeast</name>
    <name type="synonym">Pichia stipitis</name>
    <dbReference type="NCBI Taxonomy" id="322104"/>
    <lineage>
        <taxon>Eukaryota</taxon>
        <taxon>Fungi</taxon>
        <taxon>Dikarya</taxon>
        <taxon>Ascomycota</taxon>
        <taxon>Saccharomycotina</taxon>
        <taxon>Pichiomycetes</taxon>
        <taxon>Debaryomycetaceae</taxon>
        <taxon>Scheffersomyces</taxon>
    </lineage>
</organism>
<dbReference type="PANTHER" id="PTHR15263">
    <property type="entry name" value="I-KAPPA-B-LIKE PROTEIN IKBL"/>
    <property type="match status" value="1"/>
</dbReference>